<dbReference type="Proteomes" id="UP001331515">
    <property type="component" value="Unassembled WGS sequence"/>
</dbReference>
<evidence type="ECO:0000313" key="2">
    <source>
        <dbReference type="EMBL" id="KAK5910687.1"/>
    </source>
</evidence>
<gene>
    <name evidence="2" type="ORF">CgunFtcFv8_004926</name>
</gene>
<dbReference type="AlphaFoldDB" id="A0AAN8HCY4"/>
<dbReference type="EMBL" id="JAURVH010001528">
    <property type="protein sequence ID" value="KAK5910687.1"/>
    <property type="molecule type" value="Genomic_DNA"/>
</dbReference>
<evidence type="ECO:0000313" key="3">
    <source>
        <dbReference type="Proteomes" id="UP001331515"/>
    </source>
</evidence>
<protein>
    <submittedName>
        <fullName evidence="2">Uncharacterized protein</fullName>
    </submittedName>
</protein>
<feature type="region of interest" description="Disordered" evidence="1">
    <location>
        <begin position="54"/>
        <end position="73"/>
    </location>
</feature>
<reference evidence="2 3" key="1">
    <citation type="journal article" date="2023" name="Mol. Biol. Evol.">
        <title>Genomics of Secondarily Temperate Adaptation in the Only Non-Antarctic Icefish.</title>
        <authorList>
            <person name="Rivera-Colon A.G."/>
            <person name="Rayamajhi N."/>
            <person name="Minhas B.F."/>
            <person name="Madrigal G."/>
            <person name="Bilyk K.T."/>
            <person name="Yoon V."/>
            <person name="Hune M."/>
            <person name="Gregory S."/>
            <person name="Cheng C.H.C."/>
            <person name="Catchen J.M."/>
        </authorList>
    </citation>
    <scope>NUCLEOTIDE SEQUENCE [LARGE SCALE GENOMIC DNA]</scope>
    <source>
        <tissue evidence="2">White muscle</tissue>
    </source>
</reference>
<proteinExistence type="predicted"/>
<sequence length="73" mass="7850">MEAGCQRANQPERATTIPERGENTGQGQVRRPSLKRAECDNSVVTMLICTSPTATSVQTPVSHHAPKGTICPF</sequence>
<keyword evidence="3" id="KW-1185">Reference proteome</keyword>
<evidence type="ECO:0000256" key="1">
    <source>
        <dbReference type="SAM" id="MobiDB-lite"/>
    </source>
</evidence>
<feature type="region of interest" description="Disordered" evidence="1">
    <location>
        <begin position="1"/>
        <end position="35"/>
    </location>
</feature>
<name>A0AAN8HCY4_CHAGU</name>
<organism evidence="2 3">
    <name type="scientific">Champsocephalus gunnari</name>
    <name type="common">Mackerel icefish</name>
    <dbReference type="NCBI Taxonomy" id="52237"/>
    <lineage>
        <taxon>Eukaryota</taxon>
        <taxon>Metazoa</taxon>
        <taxon>Chordata</taxon>
        <taxon>Craniata</taxon>
        <taxon>Vertebrata</taxon>
        <taxon>Euteleostomi</taxon>
        <taxon>Actinopterygii</taxon>
        <taxon>Neopterygii</taxon>
        <taxon>Teleostei</taxon>
        <taxon>Neoteleostei</taxon>
        <taxon>Acanthomorphata</taxon>
        <taxon>Eupercaria</taxon>
        <taxon>Perciformes</taxon>
        <taxon>Notothenioidei</taxon>
        <taxon>Channichthyidae</taxon>
        <taxon>Champsocephalus</taxon>
    </lineage>
</organism>
<comment type="caution">
    <text evidence="2">The sequence shown here is derived from an EMBL/GenBank/DDBJ whole genome shotgun (WGS) entry which is preliminary data.</text>
</comment>
<accession>A0AAN8HCY4</accession>